<dbReference type="Pfam" id="PF20446">
    <property type="entry name" value="ABC_N"/>
    <property type="match status" value="1"/>
</dbReference>
<dbReference type="PANTHER" id="PTHR38149">
    <property type="entry name" value="ATPASE"/>
    <property type="match status" value="1"/>
</dbReference>
<dbReference type="Pfam" id="PF09818">
    <property type="entry name" value="ABC_ATPase"/>
    <property type="match status" value="1"/>
</dbReference>
<proteinExistence type="predicted"/>
<feature type="domain" description="ATPase of the ABC class N-terminal" evidence="2">
    <location>
        <begin position="5"/>
        <end position="165"/>
    </location>
</feature>
<name>A0A7V5LZA6_UNCAE</name>
<evidence type="ECO:0000313" key="4">
    <source>
        <dbReference type="EMBL" id="HHF98866.1"/>
    </source>
</evidence>
<protein>
    <submittedName>
        <fullName evidence="4">ATPase</fullName>
    </submittedName>
</protein>
<evidence type="ECO:0000259" key="1">
    <source>
        <dbReference type="Pfam" id="PF09818"/>
    </source>
</evidence>
<evidence type="ECO:0000259" key="2">
    <source>
        <dbReference type="Pfam" id="PF20446"/>
    </source>
</evidence>
<dbReference type="InterPro" id="IPR027417">
    <property type="entry name" value="P-loop_NTPase"/>
</dbReference>
<dbReference type="Proteomes" id="UP000886070">
    <property type="component" value="Unassembled WGS sequence"/>
</dbReference>
<feature type="domain" description="MRB1590-like C-terminal" evidence="3">
    <location>
        <begin position="470"/>
        <end position="568"/>
    </location>
</feature>
<dbReference type="SUPFAM" id="SSF52540">
    <property type="entry name" value="P-loop containing nucleoside triphosphate hydrolases"/>
    <property type="match status" value="1"/>
</dbReference>
<sequence length="573" mass="64731">MRWAKSLFLILKKIEGKGYRAYKQIEGAYEFPEFCLYIDHVQQDPYAPPSRVRVRVKQRNAKIPPRLFKNRIRKIALEDYLTRCFAKNIHQVAKGKRGSGKSGKITILPCSQKVLERTCMKVNEEFVEVRFFVGLPARGRKILGKEAEEMFFKEVPLIVKNSLFHEKISCKELERHIYTVEDAQYIRDHLKERGLVAFVGNNSHLPRASGVDERPLLSEKVIPFTSPPSLEVTFNLPNSGTIKGMGIPQGITLIVGGGYHGKSTLLNALAAGCYNHIPGDGREWVVTVEDAVKIRAEDGRFISNVDISPFINHLPFGEDTTSFSTKNASGSTSQAANIIEALEAGTSLLLIDEDTSATNFMIRDERMQELVVKEKEPITPLIDKIKLLYRDLKVSTILVMGGSGDYFDVADTVIMLDSYRVFDVSEKARTIAKKHRTSRRFEGGESFGKVKERFPLKESFNPYKAGKVNIKTRGKEKLIFGKEVIDLSCVEQIVEEAQVKSIGDIIYYMAKNIFNENISLRKSLDIVEEKIKKGEIDTLFRIKSGEYALPRRQEIAASINRLPSLKCKTLKNA</sequence>
<dbReference type="EMBL" id="DRTT01000143">
    <property type="protein sequence ID" value="HHF98866.1"/>
    <property type="molecule type" value="Genomic_DNA"/>
</dbReference>
<feature type="domain" description="ATPase of the ABC class C-terminal" evidence="1">
    <location>
        <begin position="171"/>
        <end position="453"/>
    </location>
</feature>
<dbReference type="PANTHER" id="PTHR38149:SF1">
    <property type="entry name" value="ATPASE"/>
    <property type="match status" value="1"/>
</dbReference>
<reference evidence="4" key="1">
    <citation type="journal article" date="2020" name="mSystems">
        <title>Genome- and Community-Level Interaction Insights into Carbon Utilization and Element Cycling Functions of Hydrothermarchaeota in Hydrothermal Sediment.</title>
        <authorList>
            <person name="Zhou Z."/>
            <person name="Liu Y."/>
            <person name="Xu W."/>
            <person name="Pan J."/>
            <person name="Luo Z.H."/>
            <person name="Li M."/>
        </authorList>
    </citation>
    <scope>NUCLEOTIDE SEQUENCE [LARGE SCALE GENOMIC DNA]</scope>
    <source>
        <strain evidence="4">HyVt-92</strain>
    </source>
</reference>
<dbReference type="Gene3D" id="3.40.50.300">
    <property type="entry name" value="P-loop containing nucleotide triphosphate hydrolases"/>
    <property type="match status" value="1"/>
</dbReference>
<dbReference type="AlphaFoldDB" id="A0A7V5LZA6"/>
<comment type="caution">
    <text evidence="4">The sequence shown here is derived from an EMBL/GenBank/DDBJ whole genome shotgun (WGS) entry which is preliminary data.</text>
</comment>
<dbReference type="InterPro" id="IPR019195">
    <property type="entry name" value="ABC_ATPase_put"/>
</dbReference>
<dbReference type="InterPro" id="IPR049069">
    <property type="entry name" value="MRB1590-like_C"/>
</dbReference>
<dbReference type="InterPro" id="IPR046834">
    <property type="entry name" value="ABC_ATPase_C"/>
</dbReference>
<dbReference type="InterPro" id="IPR046833">
    <property type="entry name" value="ABC_N"/>
</dbReference>
<accession>A0A7V5LZA6</accession>
<dbReference type="Pfam" id="PF21117">
    <property type="entry name" value="MRB1590_C"/>
    <property type="match status" value="1"/>
</dbReference>
<organism evidence="4">
    <name type="scientific">Aerophobetes bacterium</name>
    <dbReference type="NCBI Taxonomy" id="2030807"/>
    <lineage>
        <taxon>Bacteria</taxon>
        <taxon>Candidatus Aerophobota</taxon>
    </lineage>
</organism>
<gene>
    <name evidence="4" type="ORF">ENL39_05200</name>
</gene>
<evidence type="ECO:0000259" key="3">
    <source>
        <dbReference type="Pfam" id="PF21117"/>
    </source>
</evidence>